<reference evidence="6" key="1">
    <citation type="submission" date="2022-12" db="EMBL/GenBank/DDBJ databases">
        <title>Draft genome assemblies for two species of Escallonia (Escalloniales).</title>
        <authorList>
            <person name="Chanderbali A."/>
            <person name="Dervinis C."/>
            <person name="Anghel I."/>
            <person name="Soltis D."/>
            <person name="Soltis P."/>
            <person name="Zapata F."/>
        </authorList>
    </citation>
    <scope>NUCLEOTIDE SEQUENCE</scope>
    <source>
        <strain evidence="6">UCBG64.0493</strain>
        <tissue evidence="6">Leaf</tissue>
    </source>
</reference>
<evidence type="ECO:0000256" key="1">
    <source>
        <dbReference type="ARBA" id="ARBA00022527"/>
    </source>
</evidence>
<evidence type="ECO:0000256" key="2">
    <source>
        <dbReference type="ARBA" id="ARBA00022679"/>
    </source>
</evidence>
<keyword evidence="1" id="KW-0723">Serine/threonine-protein kinase</keyword>
<name>A0AA88WBX6_9ASTE</name>
<organism evidence="6 7">
    <name type="scientific">Escallonia herrerae</name>
    <dbReference type="NCBI Taxonomy" id="1293975"/>
    <lineage>
        <taxon>Eukaryota</taxon>
        <taxon>Viridiplantae</taxon>
        <taxon>Streptophyta</taxon>
        <taxon>Embryophyta</taxon>
        <taxon>Tracheophyta</taxon>
        <taxon>Spermatophyta</taxon>
        <taxon>Magnoliopsida</taxon>
        <taxon>eudicotyledons</taxon>
        <taxon>Gunneridae</taxon>
        <taxon>Pentapetalae</taxon>
        <taxon>asterids</taxon>
        <taxon>campanulids</taxon>
        <taxon>Escalloniales</taxon>
        <taxon>Escalloniaceae</taxon>
        <taxon>Escallonia</taxon>
    </lineage>
</organism>
<gene>
    <name evidence="6" type="ORF">RJ639_045048</name>
</gene>
<evidence type="ECO:0000256" key="4">
    <source>
        <dbReference type="ARBA" id="ARBA00022777"/>
    </source>
</evidence>
<keyword evidence="5" id="KW-0067">ATP-binding</keyword>
<keyword evidence="4" id="KW-0418">Kinase</keyword>
<dbReference type="GO" id="GO:0004674">
    <property type="term" value="F:protein serine/threonine kinase activity"/>
    <property type="evidence" value="ECO:0007669"/>
    <property type="project" value="UniProtKB-KW"/>
</dbReference>
<dbReference type="EMBL" id="JAVXUP010000579">
    <property type="protein sequence ID" value="KAK3024831.1"/>
    <property type="molecule type" value="Genomic_DNA"/>
</dbReference>
<dbReference type="GO" id="GO:0005524">
    <property type="term" value="F:ATP binding"/>
    <property type="evidence" value="ECO:0007669"/>
    <property type="project" value="UniProtKB-KW"/>
</dbReference>
<evidence type="ECO:0000313" key="7">
    <source>
        <dbReference type="Proteomes" id="UP001188597"/>
    </source>
</evidence>
<evidence type="ECO:0000313" key="6">
    <source>
        <dbReference type="EMBL" id="KAK3024831.1"/>
    </source>
</evidence>
<comment type="caution">
    <text evidence="6">The sequence shown here is derived from an EMBL/GenBank/DDBJ whole genome shotgun (WGS) entry which is preliminary data.</text>
</comment>
<accession>A0AA88WBX6</accession>
<dbReference type="PANTHER" id="PTHR27002:SF181">
    <property type="entry name" value="RECEPTOR-LIKE SERINE_THREONINE-PROTEIN KINASE"/>
    <property type="match status" value="1"/>
</dbReference>
<protein>
    <submittedName>
        <fullName evidence="6">Uncharacterized protein</fullName>
    </submittedName>
</protein>
<dbReference type="GO" id="GO:0005886">
    <property type="term" value="C:plasma membrane"/>
    <property type="evidence" value="ECO:0007669"/>
    <property type="project" value="TreeGrafter"/>
</dbReference>
<dbReference type="Proteomes" id="UP001188597">
    <property type="component" value="Unassembled WGS sequence"/>
</dbReference>
<evidence type="ECO:0000256" key="3">
    <source>
        <dbReference type="ARBA" id="ARBA00022741"/>
    </source>
</evidence>
<keyword evidence="3" id="KW-0547">Nucleotide-binding</keyword>
<proteinExistence type="predicted"/>
<dbReference type="AlphaFoldDB" id="A0AA88WBX6"/>
<keyword evidence="7" id="KW-1185">Reference proteome</keyword>
<sequence length="120" mass="13395">MGPEYAMHRQFLVKSDVSSFVVLAWKYWREGAGQSRIDPASRAHSGLTCDIVRCIHIGLLCLRENVAYGPAIASVILMLNSFSITLPVPLEPAFFMHSSIDPEFPLWEYNSGAYDSNQST</sequence>
<feature type="non-terminal residue" evidence="6">
    <location>
        <position position="120"/>
    </location>
</feature>
<evidence type="ECO:0000256" key="5">
    <source>
        <dbReference type="ARBA" id="ARBA00022840"/>
    </source>
</evidence>
<keyword evidence="2" id="KW-0808">Transferase</keyword>
<dbReference type="PANTHER" id="PTHR27002">
    <property type="entry name" value="RECEPTOR-LIKE SERINE/THREONINE-PROTEIN KINASE SD1-8"/>
    <property type="match status" value="1"/>
</dbReference>